<reference evidence="2 3" key="1">
    <citation type="journal article" date="2015" name="Genome Biol. Evol.">
        <title>Phylogenomic analyses indicate that early fungi evolved digesting cell walls of algal ancestors of land plants.</title>
        <authorList>
            <person name="Chang Y."/>
            <person name="Wang S."/>
            <person name="Sekimoto S."/>
            <person name="Aerts A.L."/>
            <person name="Choi C."/>
            <person name="Clum A."/>
            <person name="LaButti K.M."/>
            <person name="Lindquist E.A."/>
            <person name="Yee Ngan C."/>
            <person name="Ohm R.A."/>
            <person name="Salamov A.A."/>
            <person name="Grigoriev I.V."/>
            <person name="Spatafora J.W."/>
            <person name="Berbee M.L."/>
        </authorList>
    </citation>
    <scope>NUCLEOTIDE SEQUENCE [LARGE SCALE GENOMIC DNA]</scope>
    <source>
        <strain evidence="2 3">JEL478</strain>
    </source>
</reference>
<sequence length="67" mass="6395">MTPAAFLDGSHCLATLVEHFYPPGIATGAGAGAGEVWRAVSRVVVAVCSVGMAGAVVGGVVLAVGGG</sequence>
<proteinExistence type="predicted"/>
<keyword evidence="1" id="KW-1133">Transmembrane helix</keyword>
<keyword evidence="1" id="KW-0472">Membrane</keyword>
<organism evidence="2 3">
    <name type="scientific">Gonapodya prolifera (strain JEL478)</name>
    <name type="common">Monoblepharis prolifera</name>
    <dbReference type="NCBI Taxonomy" id="1344416"/>
    <lineage>
        <taxon>Eukaryota</taxon>
        <taxon>Fungi</taxon>
        <taxon>Fungi incertae sedis</taxon>
        <taxon>Chytridiomycota</taxon>
        <taxon>Chytridiomycota incertae sedis</taxon>
        <taxon>Monoblepharidomycetes</taxon>
        <taxon>Monoblepharidales</taxon>
        <taxon>Gonapodyaceae</taxon>
        <taxon>Gonapodya</taxon>
    </lineage>
</organism>
<keyword evidence="1" id="KW-0812">Transmembrane</keyword>
<feature type="transmembrane region" description="Helical" evidence="1">
    <location>
        <begin position="43"/>
        <end position="64"/>
    </location>
</feature>
<gene>
    <name evidence="2" type="ORF">M427DRAFT_58872</name>
</gene>
<evidence type="ECO:0000256" key="1">
    <source>
        <dbReference type="SAM" id="Phobius"/>
    </source>
</evidence>
<keyword evidence="3" id="KW-1185">Reference proteome</keyword>
<protein>
    <submittedName>
        <fullName evidence="2">Uncharacterized protein</fullName>
    </submittedName>
</protein>
<evidence type="ECO:0000313" key="3">
    <source>
        <dbReference type="Proteomes" id="UP000070544"/>
    </source>
</evidence>
<accession>A0A139A9S1</accession>
<dbReference type="AlphaFoldDB" id="A0A139A9S1"/>
<evidence type="ECO:0000313" key="2">
    <source>
        <dbReference type="EMBL" id="KXS13153.1"/>
    </source>
</evidence>
<name>A0A139A9S1_GONPJ</name>
<dbReference type="EMBL" id="KQ965781">
    <property type="protein sequence ID" value="KXS13153.1"/>
    <property type="molecule type" value="Genomic_DNA"/>
</dbReference>
<dbReference type="Proteomes" id="UP000070544">
    <property type="component" value="Unassembled WGS sequence"/>
</dbReference>